<dbReference type="InterPro" id="IPR006011">
    <property type="entry name" value="Syntaxin_N"/>
</dbReference>
<organism evidence="8 9">
    <name type="scientific">Leptotrombidium deliense</name>
    <dbReference type="NCBI Taxonomy" id="299467"/>
    <lineage>
        <taxon>Eukaryota</taxon>
        <taxon>Metazoa</taxon>
        <taxon>Ecdysozoa</taxon>
        <taxon>Arthropoda</taxon>
        <taxon>Chelicerata</taxon>
        <taxon>Arachnida</taxon>
        <taxon>Acari</taxon>
        <taxon>Acariformes</taxon>
        <taxon>Trombidiformes</taxon>
        <taxon>Prostigmata</taxon>
        <taxon>Anystina</taxon>
        <taxon>Parasitengona</taxon>
        <taxon>Trombiculoidea</taxon>
        <taxon>Trombiculidae</taxon>
        <taxon>Leptotrombidium</taxon>
    </lineage>
</organism>
<dbReference type="InterPro" id="IPR045242">
    <property type="entry name" value="Syntaxin"/>
</dbReference>
<dbReference type="FunFam" id="1.20.5.110:FF:000059">
    <property type="entry name" value="Related to syntaxin 12"/>
    <property type="match status" value="1"/>
</dbReference>
<dbReference type="FunFam" id="1.20.58.70:FF:000006">
    <property type="entry name" value="Syntaxin 7"/>
    <property type="match status" value="1"/>
</dbReference>
<dbReference type="Pfam" id="PF14523">
    <property type="entry name" value="Syntaxin_2"/>
    <property type="match status" value="1"/>
</dbReference>
<dbReference type="PANTHER" id="PTHR19957:SF411">
    <property type="entry name" value="LD23667P"/>
    <property type="match status" value="1"/>
</dbReference>
<dbReference type="GO" id="GO:0006906">
    <property type="term" value="P:vesicle fusion"/>
    <property type="evidence" value="ECO:0007669"/>
    <property type="project" value="TreeGrafter"/>
</dbReference>
<evidence type="ECO:0000256" key="6">
    <source>
        <dbReference type="SAM" id="Phobius"/>
    </source>
</evidence>
<dbReference type="EMBL" id="NCKV01006520">
    <property type="protein sequence ID" value="RWS23394.1"/>
    <property type="molecule type" value="Genomic_DNA"/>
</dbReference>
<dbReference type="PROSITE" id="PS50192">
    <property type="entry name" value="T_SNARE"/>
    <property type="match status" value="1"/>
</dbReference>
<comment type="subcellular location">
    <subcellularLocation>
        <location evidence="1">Membrane</location>
        <topology evidence="1">Single-pass type IV membrane protein</topology>
    </subcellularLocation>
</comment>
<dbReference type="AlphaFoldDB" id="A0A443S7D1"/>
<dbReference type="GO" id="GO:0005484">
    <property type="term" value="F:SNAP receptor activity"/>
    <property type="evidence" value="ECO:0007669"/>
    <property type="project" value="InterPro"/>
</dbReference>
<keyword evidence="6" id="KW-0472">Membrane</keyword>
<evidence type="ECO:0000256" key="2">
    <source>
        <dbReference type="ARBA" id="ARBA00009063"/>
    </source>
</evidence>
<evidence type="ECO:0000313" key="9">
    <source>
        <dbReference type="Proteomes" id="UP000288716"/>
    </source>
</evidence>
<dbReference type="Gene3D" id="1.20.58.70">
    <property type="match status" value="1"/>
</dbReference>
<dbReference type="Pfam" id="PF05739">
    <property type="entry name" value="SNARE"/>
    <property type="match status" value="1"/>
</dbReference>
<dbReference type="InterPro" id="IPR000727">
    <property type="entry name" value="T_SNARE_dom"/>
</dbReference>
<dbReference type="STRING" id="299467.A0A443S7D1"/>
<dbReference type="SUPFAM" id="SSF47661">
    <property type="entry name" value="t-snare proteins"/>
    <property type="match status" value="1"/>
</dbReference>
<evidence type="ECO:0000256" key="1">
    <source>
        <dbReference type="ARBA" id="ARBA00004211"/>
    </source>
</evidence>
<feature type="transmembrane region" description="Helical" evidence="6">
    <location>
        <begin position="254"/>
        <end position="276"/>
    </location>
</feature>
<evidence type="ECO:0000256" key="4">
    <source>
        <dbReference type="RuleBase" id="RU003858"/>
    </source>
</evidence>
<dbReference type="PANTHER" id="PTHR19957">
    <property type="entry name" value="SYNTAXIN"/>
    <property type="match status" value="1"/>
</dbReference>
<keyword evidence="6" id="KW-0812">Transmembrane</keyword>
<dbReference type="SMART" id="SM00397">
    <property type="entry name" value="t_SNARE"/>
    <property type="match status" value="1"/>
</dbReference>
<dbReference type="GO" id="GO:0031201">
    <property type="term" value="C:SNARE complex"/>
    <property type="evidence" value="ECO:0007669"/>
    <property type="project" value="TreeGrafter"/>
</dbReference>
<feature type="region of interest" description="Disordered" evidence="5">
    <location>
        <begin position="126"/>
        <end position="151"/>
    </location>
</feature>
<keyword evidence="6" id="KW-1133">Transmembrane helix</keyword>
<evidence type="ECO:0000259" key="7">
    <source>
        <dbReference type="PROSITE" id="PS50192"/>
    </source>
</evidence>
<dbReference type="GO" id="GO:0008021">
    <property type="term" value="C:synaptic vesicle"/>
    <property type="evidence" value="ECO:0007669"/>
    <property type="project" value="TreeGrafter"/>
</dbReference>
<evidence type="ECO:0000256" key="3">
    <source>
        <dbReference type="ARBA" id="ARBA00022775"/>
    </source>
</evidence>
<reference evidence="8 9" key="1">
    <citation type="journal article" date="2018" name="Gigascience">
        <title>Genomes of trombidid mites reveal novel predicted allergens and laterally-transferred genes associated with secondary metabolism.</title>
        <authorList>
            <person name="Dong X."/>
            <person name="Chaisiri K."/>
            <person name="Xia D."/>
            <person name="Armstrong S.D."/>
            <person name="Fang Y."/>
            <person name="Donnelly M.J."/>
            <person name="Kadowaki T."/>
            <person name="McGarry J.W."/>
            <person name="Darby A.C."/>
            <person name="Makepeace B.L."/>
        </authorList>
    </citation>
    <scope>NUCLEOTIDE SEQUENCE [LARGE SCALE GENOMIC DNA]</scope>
    <source>
        <strain evidence="8">UoL-UT</strain>
    </source>
</reference>
<dbReference type="Proteomes" id="UP000288716">
    <property type="component" value="Unassembled WGS sequence"/>
</dbReference>
<dbReference type="GO" id="GO:0006886">
    <property type="term" value="P:intracellular protein transport"/>
    <property type="evidence" value="ECO:0007669"/>
    <property type="project" value="InterPro"/>
</dbReference>
<evidence type="ECO:0000256" key="5">
    <source>
        <dbReference type="SAM" id="MobiDB-lite"/>
    </source>
</evidence>
<dbReference type="GO" id="GO:0006836">
    <property type="term" value="P:neurotransmitter transport"/>
    <property type="evidence" value="ECO:0007669"/>
    <property type="project" value="UniProtKB-KW"/>
</dbReference>
<feature type="domain" description="T-SNARE coiled-coil homology" evidence="7">
    <location>
        <begin position="181"/>
        <end position="243"/>
    </location>
</feature>
<sequence>MSYGYAGYQSTPGGDVNSEYSKLSNAIGSKVQEISRNVTLMQKMVNQLGTPSDSESLRQQLHDTQHYTNQLARDANSQLKELSQVSQLSSVSEQKQRRMLRERLTNEFSEALKNFQVIQRTAAQKEKESVVRARANSGYQGGPFDDDISSRNKNLIDLQSPTQQQQQQQQQQLQLEEECNIEALREREQAIRKIEGDIVEVNQIFKDLATMVHEQGEVIDSIEANVESTAMHVESGTQQVAKARDYQSRARRKMFCIIILLAIAVLVLGVIIYLSVKN</sequence>
<keyword evidence="9" id="KW-1185">Reference proteome</keyword>
<dbReference type="InterPro" id="IPR010989">
    <property type="entry name" value="SNARE"/>
</dbReference>
<dbReference type="GO" id="GO:0048278">
    <property type="term" value="P:vesicle docking"/>
    <property type="evidence" value="ECO:0007669"/>
    <property type="project" value="TreeGrafter"/>
</dbReference>
<dbReference type="OrthoDB" id="364348at2759"/>
<gene>
    <name evidence="8" type="ORF">B4U80_03529</name>
</gene>
<keyword evidence="3" id="KW-0813">Transport</keyword>
<accession>A0A443S7D1</accession>
<dbReference type="CDD" id="cd15847">
    <property type="entry name" value="SNARE_syntaxin7_like"/>
    <property type="match status" value="1"/>
</dbReference>
<keyword evidence="3" id="KW-0532">Neurotransmitter transport</keyword>
<dbReference type="PROSITE" id="PS00914">
    <property type="entry name" value="SYNTAXIN"/>
    <property type="match status" value="1"/>
</dbReference>
<protein>
    <submittedName>
        <fullName evidence="8">Syntaxin-7-like protein</fullName>
    </submittedName>
</protein>
<comment type="caution">
    <text evidence="8">The sequence shown here is derived from an EMBL/GenBank/DDBJ whole genome shotgun (WGS) entry which is preliminary data.</text>
</comment>
<name>A0A443S7D1_9ACAR</name>
<dbReference type="VEuPathDB" id="VectorBase:LDEU008646"/>
<dbReference type="SMART" id="SM00503">
    <property type="entry name" value="SynN"/>
    <property type="match status" value="1"/>
</dbReference>
<dbReference type="Gene3D" id="1.20.5.110">
    <property type="match status" value="1"/>
</dbReference>
<comment type="similarity">
    <text evidence="2 4">Belongs to the syntaxin family.</text>
</comment>
<evidence type="ECO:0000313" key="8">
    <source>
        <dbReference type="EMBL" id="RWS23394.1"/>
    </source>
</evidence>
<dbReference type="GO" id="GO:0000149">
    <property type="term" value="F:SNARE binding"/>
    <property type="evidence" value="ECO:0007669"/>
    <property type="project" value="TreeGrafter"/>
</dbReference>
<dbReference type="InterPro" id="IPR006012">
    <property type="entry name" value="Syntaxin/epimorphin_CS"/>
</dbReference>
<proteinExistence type="inferred from homology"/>